<protein>
    <submittedName>
        <fullName evidence="1">Uncharacterized protein</fullName>
    </submittedName>
</protein>
<keyword evidence="2" id="KW-1185">Reference proteome</keyword>
<accession>A0ABX9A4G7</accession>
<reference evidence="1 2" key="1">
    <citation type="submission" date="2021-08" db="EMBL/GenBank/DDBJ databases">
        <title>Comparative Genomics Analysis of the Genus Qipengyuania Reveals Extensive Genetic Diversity and Metabolic Versatility, Including the Description of Fifteen Novel Species.</title>
        <authorList>
            <person name="Liu Y."/>
        </authorList>
    </citation>
    <scope>NUCLEOTIDE SEQUENCE [LARGE SCALE GENOMIC DNA]</scope>
    <source>
        <strain evidence="1 2">1NDH1</strain>
    </source>
</reference>
<evidence type="ECO:0000313" key="2">
    <source>
        <dbReference type="Proteomes" id="UP000824321"/>
    </source>
</evidence>
<sequence>MSETRIHGALERLEKALARIETQAALPRSAPADDSRLAEAHEALKSRVASNLRELDTLIERLEQ</sequence>
<dbReference type="Proteomes" id="UP000824321">
    <property type="component" value="Chromosome"/>
</dbReference>
<dbReference type="RefSeq" id="WP_221430856.1">
    <property type="nucleotide sequence ID" value="NZ_CP081294.1"/>
</dbReference>
<proteinExistence type="predicted"/>
<dbReference type="EMBL" id="CP081294">
    <property type="protein sequence ID" value="QZD95114.1"/>
    <property type="molecule type" value="Genomic_DNA"/>
</dbReference>
<name>A0ABX9A4G7_9SPHN</name>
<evidence type="ECO:0000313" key="1">
    <source>
        <dbReference type="EMBL" id="QZD95114.1"/>
    </source>
</evidence>
<gene>
    <name evidence="1" type="ORF">K3136_13775</name>
</gene>
<organism evidence="1 2">
    <name type="scientific">Qipengyuania gelatinilytica</name>
    <dbReference type="NCBI Taxonomy" id="2867231"/>
    <lineage>
        <taxon>Bacteria</taxon>
        <taxon>Pseudomonadati</taxon>
        <taxon>Pseudomonadota</taxon>
        <taxon>Alphaproteobacteria</taxon>
        <taxon>Sphingomonadales</taxon>
        <taxon>Erythrobacteraceae</taxon>
        <taxon>Qipengyuania</taxon>
    </lineage>
</organism>